<evidence type="ECO:0000313" key="1">
    <source>
        <dbReference type="EMBL" id="RVU92639.1"/>
    </source>
</evidence>
<evidence type="ECO:0008006" key="3">
    <source>
        <dbReference type="Google" id="ProtNLM"/>
    </source>
</evidence>
<accession>A0A2N8PU20</accession>
<reference evidence="1 2" key="1">
    <citation type="submission" date="2018-12" db="EMBL/GenBank/DDBJ databases">
        <title>A novel vanA-carrying plasmid in a clinical isolate of Enterococcus avium.</title>
        <authorList>
            <person name="Bernasconi O.J."/>
            <person name="Luzzaro F."/>
            <person name="Endimiani A."/>
        </authorList>
    </citation>
    <scope>NUCLEOTIDE SEQUENCE [LARGE SCALE GENOMIC DNA]</scope>
    <source>
        <strain evidence="1 2">LC0559/18</strain>
    </source>
</reference>
<gene>
    <name evidence="1" type="ORF">EK398_19300</name>
</gene>
<dbReference type="Proteomes" id="UP000288388">
    <property type="component" value="Unassembled WGS sequence"/>
</dbReference>
<evidence type="ECO:0000313" key="2">
    <source>
        <dbReference type="Proteomes" id="UP000288388"/>
    </source>
</evidence>
<dbReference type="EMBL" id="RYZS01000002">
    <property type="protein sequence ID" value="RVU92639.1"/>
    <property type="molecule type" value="Genomic_DNA"/>
</dbReference>
<proteinExistence type="predicted"/>
<organism evidence="1 2">
    <name type="scientific">Enterococcus avium</name>
    <name type="common">Streptococcus avium</name>
    <dbReference type="NCBI Taxonomy" id="33945"/>
    <lineage>
        <taxon>Bacteria</taxon>
        <taxon>Bacillati</taxon>
        <taxon>Bacillota</taxon>
        <taxon>Bacilli</taxon>
        <taxon>Lactobacillales</taxon>
        <taxon>Enterococcaceae</taxon>
        <taxon>Enterococcus</taxon>
    </lineage>
</organism>
<name>A0A2N8PU20_ENTAV</name>
<dbReference type="AlphaFoldDB" id="A0A2N8PU20"/>
<sequence>MEKIDLEIYTKFRFLFSYNFLEESSEFLSHQPDYKGCNLYFILRGDSFRIVKFRKIGKIIRIKYRKKEAYSETHKIDIDVFGSLNVPDSSYIDIDVCNGGSMIKFIYNEKAINFFRYHNPELYSIAVDKIKSDGIFWKGVHVDQLINLTRYNSEQIYSDTYELLYIGKSLKEDIYERLNNHKTMQKIVRETNRDYPEKEVFVFIFSVDTEKISQIGVPSFSASIVEGHTLKKDFLLEDSINKSTIVNIAEAILITFFKPQYNSKLINSENWQSLKTYNAVGNTTINKLYYSLETYFEETKTQVVLKSPIKTINNKATFITCDFDQKNDEDFITAEDVSYLV</sequence>
<protein>
    <recommendedName>
        <fullName evidence="3">GIY-YIG domain-containing protein</fullName>
    </recommendedName>
</protein>
<dbReference type="RefSeq" id="WP_102873228.1">
    <property type="nucleotide sequence ID" value="NZ_NBSM01000004.1"/>
</dbReference>
<comment type="caution">
    <text evidence="1">The sequence shown here is derived from an EMBL/GenBank/DDBJ whole genome shotgun (WGS) entry which is preliminary data.</text>
</comment>